<evidence type="ECO:0000313" key="3">
    <source>
        <dbReference type="EMBL" id="KAK9889888.1"/>
    </source>
</evidence>
<dbReference type="InterPro" id="IPR036291">
    <property type="entry name" value="NAD(P)-bd_dom_sf"/>
</dbReference>
<sequence>MVSNETGTTKRHSRIQIDENQRFLMMDSLRAFFGNVCRAIWYFVCKAAELTLWSFEILAELATPKGKCRSTSTLYGKTAVITGANNGIGKITARDFFTRGARVIMACRNLDLAEEAQNDIKKDCENIPNCGELLITKLDLSSLESVRKCAKHLLETENEISLLINNAGVMMCPYSKTEDGYELQFATNHLGHFLLTVLLLPKIIRSAPARIVTVSSLAHKGGEIMLDDLNWEKRPYDSLHAYQQSKLANILFSRELARKLKDANIQGVNTYSLHPGVIATDLVRHKTENPVTKLLWTYIAKPMIKTPEQGSQTTIYCAIDEKCENETGLYYSNCKVKEPSKEAKDDEMAGLLWDVSMKMVKLNGNYNCFQVSNTSL</sequence>
<evidence type="ECO:0000256" key="1">
    <source>
        <dbReference type="ARBA" id="ARBA00023002"/>
    </source>
</evidence>
<reference evidence="3 4" key="1">
    <citation type="submission" date="2023-03" db="EMBL/GenBank/DDBJ databases">
        <title>Genome insight into feeding habits of ladybird beetles.</title>
        <authorList>
            <person name="Li H.-S."/>
            <person name="Huang Y.-H."/>
            <person name="Pang H."/>
        </authorList>
    </citation>
    <scope>NUCLEOTIDE SEQUENCE [LARGE SCALE GENOMIC DNA]</scope>
    <source>
        <strain evidence="3">SYSU_2023b</strain>
        <tissue evidence="3">Whole body</tissue>
    </source>
</reference>
<protein>
    <recommendedName>
        <fullName evidence="5">Retinol dehydrogenase 13</fullName>
    </recommendedName>
</protein>
<comment type="caution">
    <text evidence="3">The sequence shown here is derived from an EMBL/GenBank/DDBJ whole genome shotgun (WGS) entry which is preliminary data.</text>
</comment>
<evidence type="ECO:0008006" key="5">
    <source>
        <dbReference type="Google" id="ProtNLM"/>
    </source>
</evidence>
<organism evidence="3 4">
    <name type="scientific">Henosepilachna vigintioctopunctata</name>
    <dbReference type="NCBI Taxonomy" id="420089"/>
    <lineage>
        <taxon>Eukaryota</taxon>
        <taxon>Metazoa</taxon>
        <taxon>Ecdysozoa</taxon>
        <taxon>Arthropoda</taxon>
        <taxon>Hexapoda</taxon>
        <taxon>Insecta</taxon>
        <taxon>Pterygota</taxon>
        <taxon>Neoptera</taxon>
        <taxon>Endopterygota</taxon>
        <taxon>Coleoptera</taxon>
        <taxon>Polyphaga</taxon>
        <taxon>Cucujiformia</taxon>
        <taxon>Coccinelloidea</taxon>
        <taxon>Coccinellidae</taxon>
        <taxon>Epilachninae</taxon>
        <taxon>Epilachnini</taxon>
        <taxon>Henosepilachna</taxon>
    </lineage>
</organism>
<keyword evidence="4" id="KW-1185">Reference proteome</keyword>
<dbReference type="InterPro" id="IPR002347">
    <property type="entry name" value="SDR_fam"/>
</dbReference>
<name>A0AAW1V8Z5_9CUCU</name>
<dbReference type="SUPFAM" id="SSF51735">
    <property type="entry name" value="NAD(P)-binding Rossmann-fold domains"/>
    <property type="match status" value="1"/>
</dbReference>
<accession>A0AAW1V8Z5</accession>
<dbReference type="PANTHER" id="PTHR43157">
    <property type="entry name" value="PHOSPHATIDYLINOSITOL-GLYCAN BIOSYNTHESIS CLASS F PROTEIN-RELATED"/>
    <property type="match status" value="1"/>
</dbReference>
<dbReference type="EMBL" id="JARQZJ010000124">
    <property type="protein sequence ID" value="KAK9889888.1"/>
    <property type="molecule type" value="Genomic_DNA"/>
</dbReference>
<dbReference type="Gene3D" id="3.40.50.720">
    <property type="entry name" value="NAD(P)-binding Rossmann-like Domain"/>
    <property type="match status" value="1"/>
</dbReference>
<evidence type="ECO:0000256" key="2">
    <source>
        <dbReference type="RuleBase" id="RU000363"/>
    </source>
</evidence>
<dbReference type="PRINTS" id="PR00080">
    <property type="entry name" value="SDRFAMILY"/>
</dbReference>
<comment type="similarity">
    <text evidence="2">Belongs to the short-chain dehydrogenases/reductases (SDR) family.</text>
</comment>
<dbReference type="Proteomes" id="UP001431783">
    <property type="component" value="Unassembled WGS sequence"/>
</dbReference>
<dbReference type="PANTHER" id="PTHR43157:SF73">
    <property type="entry name" value="WW DOMAIN-CONTAINING OXIDOREDUCTASE-LIKE PROTEIN"/>
    <property type="match status" value="1"/>
</dbReference>
<dbReference type="GO" id="GO:0016491">
    <property type="term" value="F:oxidoreductase activity"/>
    <property type="evidence" value="ECO:0007669"/>
    <property type="project" value="UniProtKB-KW"/>
</dbReference>
<dbReference type="Pfam" id="PF00106">
    <property type="entry name" value="adh_short"/>
    <property type="match status" value="1"/>
</dbReference>
<dbReference type="PRINTS" id="PR00081">
    <property type="entry name" value="GDHRDH"/>
</dbReference>
<dbReference type="AlphaFoldDB" id="A0AAW1V8Z5"/>
<evidence type="ECO:0000313" key="4">
    <source>
        <dbReference type="Proteomes" id="UP001431783"/>
    </source>
</evidence>
<keyword evidence="1" id="KW-0560">Oxidoreductase</keyword>
<proteinExistence type="inferred from homology"/>
<gene>
    <name evidence="3" type="ORF">WA026_008690</name>
</gene>